<organism evidence="1 2">
    <name type="scientific">Spheniscus mendiculus</name>
    <name type="common">Galapagos penguin</name>
    <dbReference type="NCBI Taxonomy" id="156760"/>
    <lineage>
        <taxon>Eukaryota</taxon>
        <taxon>Metazoa</taxon>
        <taxon>Chordata</taxon>
        <taxon>Craniata</taxon>
        <taxon>Vertebrata</taxon>
        <taxon>Euteleostomi</taxon>
        <taxon>Archelosauria</taxon>
        <taxon>Archosauria</taxon>
        <taxon>Dinosauria</taxon>
        <taxon>Saurischia</taxon>
        <taxon>Theropoda</taxon>
        <taxon>Coelurosauria</taxon>
        <taxon>Aves</taxon>
        <taxon>Neognathae</taxon>
        <taxon>Neoaves</taxon>
        <taxon>Aequornithes</taxon>
        <taxon>Sphenisciformes</taxon>
        <taxon>Spheniscidae</taxon>
        <taxon>Spheniscus</taxon>
    </lineage>
</organism>
<name>A0A8J4I463_SPHME</name>
<dbReference type="Gene3D" id="2.10.50.10">
    <property type="entry name" value="Tumor Necrosis Factor Receptor, subunit A, domain 2"/>
    <property type="match status" value="1"/>
</dbReference>
<reference evidence="1 2" key="1">
    <citation type="journal article" date="2019" name="Gigascience">
        <title>High-coverage genomes to elucidate the evolution of penguins.</title>
        <authorList>
            <person name="Pan H."/>
            <person name="Cole T.L."/>
            <person name="Bi X."/>
            <person name="Fang M."/>
            <person name="Zhou C."/>
            <person name="Yang Z."/>
            <person name="Ksepka D.T."/>
            <person name="Hart T."/>
            <person name="Bouzat J.L."/>
            <person name="Argilla L.S."/>
            <person name="Bertelsen M.F."/>
            <person name="Boersma P.D."/>
            <person name="Bost C.A."/>
            <person name="Cherel Y."/>
            <person name="Dann P."/>
            <person name="Fiddaman S.R."/>
            <person name="Howard P."/>
            <person name="Labuschagne K."/>
            <person name="Mattern T."/>
            <person name="Miller G."/>
            <person name="Parker P."/>
            <person name="Phillips R.A."/>
            <person name="Quillfeldt P."/>
            <person name="Ryan P.G."/>
            <person name="Taylor H."/>
            <person name="Thompson D.R."/>
            <person name="Young M.J."/>
            <person name="Ellegaard M.R."/>
            <person name="Gilbert M.T.P."/>
            <person name="Sinding M.S."/>
            <person name="Pacheco G."/>
            <person name="Shepherd L.D."/>
            <person name="Tennyson A.J.D."/>
            <person name="Grosser S."/>
            <person name="Kay E."/>
            <person name="Nupen L.J."/>
            <person name="Ellenberg U."/>
            <person name="Houston D.M."/>
            <person name="Reeve A.H."/>
            <person name="Johnson K."/>
            <person name="Masello J.F."/>
            <person name="Stracke T."/>
            <person name="McKinlay B."/>
            <person name="Borboroglu P.G."/>
            <person name="Zhang D.X."/>
            <person name="Zhang G."/>
        </authorList>
    </citation>
    <scope>NUCLEOTIDE SEQUENCE [LARGE SCALE GENOMIC DNA]</scope>
    <source>
        <strain evidence="1">GAPE 212</strain>
    </source>
</reference>
<feature type="non-terminal residue" evidence="1">
    <location>
        <position position="1"/>
    </location>
</feature>
<dbReference type="InterPro" id="IPR009030">
    <property type="entry name" value="Growth_fac_rcpt_cys_sf"/>
</dbReference>
<evidence type="ECO:0008006" key="3">
    <source>
        <dbReference type="Google" id="ProtNLM"/>
    </source>
</evidence>
<dbReference type="EMBL" id="VUKU01023933">
    <property type="protein sequence ID" value="KAF1404211.1"/>
    <property type="molecule type" value="Genomic_DNA"/>
</dbReference>
<proteinExistence type="predicted"/>
<accession>A0A8J4I463</accession>
<feature type="non-terminal residue" evidence="1">
    <location>
        <position position="81"/>
    </location>
</feature>
<gene>
    <name evidence="1" type="ORF">FQV24_0007569</name>
</gene>
<dbReference type="SUPFAM" id="SSF57184">
    <property type="entry name" value="Growth factor receptor domain"/>
    <property type="match status" value="1"/>
</dbReference>
<comment type="caution">
    <text evidence="1">The sequence shown here is derived from an EMBL/GenBank/DDBJ whole genome shotgun (WGS) entry which is preliminary data.</text>
</comment>
<protein>
    <recommendedName>
        <fullName evidence="3">Tyrosine-protein kinase ephrin type A/B receptor-like domain-containing protein</fullName>
    </recommendedName>
</protein>
<dbReference type="SMART" id="SM01411">
    <property type="entry name" value="Ephrin_rec_like"/>
    <property type="match status" value="1"/>
</dbReference>
<dbReference type="Proteomes" id="UP000785099">
    <property type="component" value="Unassembled WGS sequence"/>
</dbReference>
<keyword evidence="2" id="KW-1185">Reference proteome</keyword>
<evidence type="ECO:0000313" key="2">
    <source>
        <dbReference type="Proteomes" id="UP000785099"/>
    </source>
</evidence>
<sequence length="81" mass="8801">MAQCLECPEGFYCTTASTNYTDCPAGHYCPRNTEFATQYPCPPGTYSEALNIWDASKCQLCPPGRVCSKPGLARPDGLCMP</sequence>
<evidence type="ECO:0000313" key="1">
    <source>
        <dbReference type="EMBL" id="KAF1404211.1"/>
    </source>
</evidence>
<dbReference type="AlphaFoldDB" id="A0A8J4I463"/>
<dbReference type="PANTHER" id="PTHR46104">
    <property type="entry name" value="GENE 9195-RELATED-RELATED"/>
    <property type="match status" value="1"/>
</dbReference>
<dbReference type="PANTHER" id="PTHR46104:SF1">
    <property type="entry name" value="GENE 9195-RELATED"/>
    <property type="match status" value="1"/>
</dbReference>